<dbReference type="EMBL" id="PXZM01000040">
    <property type="protein sequence ID" value="PSJ89263.1"/>
    <property type="molecule type" value="Genomic_DNA"/>
</dbReference>
<reference evidence="2 3" key="1">
    <citation type="submission" date="2018-03" db="EMBL/GenBank/DDBJ databases">
        <title>Brevisbacillus phylogenomics.</title>
        <authorList>
            <person name="Dunlap C."/>
        </authorList>
    </citation>
    <scope>NUCLEOTIDE SEQUENCE [LARGE SCALE GENOMIC DNA]</scope>
    <source>
        <strain evidence="2 3">NRRL NRS-1210</strain>
    </source>
</reference>
<accession>A0A2P7UQZ2</accession>
<name>A0A2P7UQZ2_9BACL</name>
<organism evidence="2 3">
    <name type="scientific">Brevibacillus fortis</name>
    <dbReference type="NCBI Taxonomy" id="2126352"/>
    <lineage>
        <taxon>Bacteria</taxon>
        <taxon>Bacillati</taxon>
        <taxon>Bacillota</taxon>
        <taxon>Bacilli</taxon>
        <taxon>Bacillales</taxon>
        <taxon>Paenibacillaceae</taxon>
        <taxon>Brevibacillus</taxon>
    </lineage>
</organism>
<evidence type="ECO:0000256" key="1">
    <source>
        <dbReference type="SAM" id="Phobius"/>
    </source>
</evidence>
<evidence type="ECO:0000313" key="2">
    <source>
        <dbReference type="EMBL" id="PSJ89263.1"/>
    </source>
</evidence>
<sequence length="334" mass="37563">MDENRWLTDLKERADQTIFRDVQFTASMEERVRQRVRPRTGWMTGWKKLSLPGVVLIMGLLLWFGLPTKEEGQSAQQEVKAPQQETQIPSLLPGGQIVEADLWKLSPSLSSIYGNQSFSYLGEKPVRIMTDQDGFYEGQTQRVIWLLNGEYAPEVEIAAYNTDGTRLALGSYEVMDPLYDADGHFPSGIVLPEPGKWKLEVRSGGKHLGQVFVEVKKGIAPANRQLVGPIIQQYLETESDQLGWLGKHREINVELLGVEAPDAAKRTVYAWVKITGSNSSALSAPMAFQIVYNGNDYRVTNFKMPEDGSNYQSSLQKLFPPKVLEQINNRSKAK</sequence>
<keyword evidence="1" id="KW-0472">Membrane</keyword>
<dbReference type="OrthoDB" id="2381403at2"/>
<keyword evidence="1" id="KW-0812">Transmembrane</keyword>
<protein>
    <submittedName>
        <fullName evidence="2">Uncharacterized protein</fullName>
    </submittedName>
</protein>
<gene>
    <name evidence="2" type="ORF">C7R93_23600</name>
</gene>
<feature type="transmembrane region" description="Helical" evidence="1">
    <location>
        <begin position="49"/>
        <end position="66"/>
    </location>
</feature>
<proteinExistence type="predicted"/>
<dbReference type="Proteomes" id="UP000240419">
    <property type="component" value="Unassembled WGS sequence"/>
</dbReference>
<evidence type="ECO:0000313" key="3">
    <source>
        <dbReference type="Proteomes" id="UP000240419"/>
    </source>
</evidence>
<dbReference type="Gene3D" id="2.60.40.3830">
    <property type="match status" value="1"/>
</dbReference>
<dbReference type="RefSeq" id="WP_106841115.1">
    <property type="nucleotide sequence ID" value="NZ_JBCNIW010000047.1"/>
</dbReference>
<comment type="caution">
    <text evidence="2">The sequence shown here is derived from an EMBL/GenBank/DDBJ whole genome shotgun (WGS) entry which is preliminary data.</text>
</comment>
<keyword evidence="3" id="KW-1185">Reference proteome</keyword>
<dbReference type="AlphaFoldDB" id="A0A2P7UQZ2"/>
<keyword evidence="1" id="KW-1133">Transmembrane helix</keyword>